<dbReference type="GO" id="GO:0032259">
    <property type="term" value="P:methylation"/>
    <property type="evidence" value="ECO:0007669"/>
    <property type="project" value="UniProtKB-KW"/>
</dbReference>
<comment type="cofactor">
    <cofactor evidence="1 3">
        <name>pyridoxal 5'-phosphate</name>
        <dbReference type="ChEBI" id="CHEBI:597326"/>
    </cofactor>
</comment>
<dbReference type="GO" id="GO:0030170">
    <property type="term" value="F:pyridoxal phosphate binding"/>
    <property type="evidence" value="ECO:0007669"/>
    <property type="project" value="InterPro"/>
</dbReference>
<dbReference type="GO" id="GO:0005737">
    <property type="term" value="C:cytoplasm"/>
    <property type="evidence" value="ECO:0007669"/>
    <property type="project" value="TreeGrafter"/>
</dbReference>
<dbReference type="PANTHER" id="PTHR11680">
    <property type="entry name" value="SERINE HYDROXYMETHYLTRANSFERASE"/>
    <property type="match status" value="1"/>
</dbReference>
<evidence type="ECO:0000256" key="1">
    <source>
        <dbReference type="ARBA" id="ARBA00001933"/>
    </source>
</evidence>
<organism evidence="5 6">
    <name type="scientific">Pandoraea terrae</name>
    <dbReference type="NCBI Taxonomy" id="1537710"/>
    <lineage>
        <taxon>Bacteria</taxon>
        <taxon>Pseudomonadati</taxon>
        <taxon>Pseudomonadota</taxon>
        <taxon>Betaproteobacteria</taxon>
        <taxon>Burkholderiales</taxon>
        <taxon>Burkholderiaceae</taxon>
        <taxon>Pandoraea</taxon>
    </lineage>
</organism>
<dbReference type="GO" id="GO:0035999">
    <property type="term" value="P:tetrahydrofolate interconversion"/>
    <property type="evidence" value="ECO:0007669"/>
    <property type="project" value="InterPro"/>
</dbReference>
<evidence type="ECO:0000259" key="4">
    <source>
        <dbReference type="Pfam" id="PF00464"/>
    </source>
</evidence>
<protein>
    <submittedName>
        <fullName evidence="5">Serine hydroxymethyltransferase</fullName>
        <ecNumber evidence="5">2.1.2.1</ecNumber>
    </submittedName>
</protein>
<dbReference type="AlphaFoldDB" id="A0A5E4VJ65"/>
<dbReference type="Gene3D" id="3.40.640.10">
    <property type="entry name" value="Type I PLP-dependent aspartate aminotransferase-like (Major domain)"/>
    <property type="match status" value="1"/>
</dbReference>
<dbReference type="GO" id="GO:0019264">
    <property type="term" value="P:glycine biosynthetic process from serine"/>
    <property type="evidence" value="ECO:0007669"/>
    <property type="project" value="InterPro"/>
</dbReference>
<dbReference type="InterPro" id="IPR039429">
    <property type="entry name" value="SHMT-like_dom"/>
</dbReference>
<feature type="domain" description="Serine hydroxymethyltransferase-like" evidence="4">
    <location>
        <begin position="47"/>
        <end position="407"/>
    </location>
</feature>
<name>A0A5E4VJ65_9BURK</name>
<dbReference type="EMBL" id="CABPRZ010000009">
    <property type="protein sequence ID" value="VVE12026.1"/>
    <property type="molecule type" value="Genomic_DNA"/>
</dbReference>
<dbReference type="OrthoDB" id="9019276at2"/>
<keyword evidence="6" id="KW-1185">Reference proteome</keyword>
<keyword evidence="5" id="KW-0489">Methyltransferase</keyword>
<dbReference type="SUPFAM" id="SSF53383">
    <property type="entry name" value="PLP-dependent transferases"/>
    <property type="match status" value="1"/>
</dbReference>
<dbReference type="Gene3D" id="3.90.1150.10">
    <property type="entry name" value="Aspartate Aminotransferase, domain 1"/>
    <property type="match status" value="1"/>
</dbReference>
<feature type="modified residue" description="N6-(pyridoxal phosphate)lysine" evidence="3">
    <location>
        <position position="252"/>
    </location>
</feature>
<reference evidence="5 6" key="1">
    <citation type="submission" date="2019-08" db="EMBL/GenBank/DDBJ databases">
        <authorList>
            <person name="Peeters C."/>
        </authorList>
    </citation>
    <scope>NUCLEOTIDE SEQUENCE [LARGE SCALE GENOMIC DNA]</scope>
    <source>
        <strain evidence="5 6">LMG 30175</strain>
    </source>
</reference>
<dbReference type="Proteomes" id="UP000414233">
    <property type="component" value="Unassembled WGS sequence"/>
</dbReference>
<dbReference type="RefSeq" id="WP_150697456.1">
    <property type="nucleotide sequence ID" value="NZ_CABPRZ010000009.1"/>
</dbReference>
<accession>A0A5E4VJ65</accession>
<sequence>MLNPRPWVPEGPEHYIHALAQRFAAQTPDQNERDLLAFVEENRVIHERDCFNLNPATNAISPKAEALLASGVGSRPSLGYPGDKYEMGLEGVEKIEILAAELVAEVFAAQYAEIRVASGALANLYAYMIAARPGDTVFVPSATVGGHFSHHAIGAAGMYGVKPYLMAFDADRYTVDVNKLREDARRLRPRMITIGNSLNLFPHPIKEVREIADEIGAIVLFDAAHLCGLIAGHAWQLPLDEGAHLMTMSTYKSLAGAAGGLIVTNDADIAKRLDAVAYPGMTANFDAARSASIAMTMLDWQVHGREYAAEMVRTSKAFGQALVDEGLPVFARDRGITTSHQFAVEAHPFGGGQAMAKLLRRANILACGIGLPLPEIDGDVNGLRMGTPELVRWGMRCEHMPQLAKFIADVLLGRQAPEAIAPAVSDYRSQFNKLHYLR</sequence>
<proteinExistence type="predicted"/>
<keyword evidence="5" id="KW-0808">Transferase</keyword>
<dbReference type="Pfam" id="PF00464">
    <property type="entry name" value="SHMT"/>
    <property type="match status" value="1"/>
</dbReference>
<dbReference type="PANTHER" id="PTHR11680:SF35">
    <property type="entry name" value="SERINE HYDROXYMETHYLTRANSFERASE 1"/>
    <property type="match status" value="1"/>
</dbReference>
<dbReference type="InterPro" id="IPR049943">
    <property type="entry name" value="Ser_HO-MeTrfase-like"/>
</dbReference>
<evidence type="ECO:0000256" key="2">
    <source>
        <dbReference type="ARBA" id="ARBA00022898"/>
    </source>
</evidence>
<keyword evidence="2 3" id="KW-0663">Pyridoxal phosphate</keyword>
<evidence type="ECO:0000256" key="3">
    <source>
        <dbReference type="PIRSR" id="PIRSR000412-50"/>
    </source>
</evidence>
<dbReference type="InterPro" id="IPR015421">
    <property type="entry name" value="PyrdxlP-dep_Trfase_major"/>
</dbReference>
<dbReference type="InterPro" id="IPR015424">
    <property type="entry name" value="PyrdxlP-dep_Trfase"/>
</dbReference>
<evidence type="ECO:0000313" key="5">
    <source>
        <dbReference type="EMBL" id="VVE12026.1"/>
    </source>
</evidence>
<dbReference type="InterPro" id="IPR015422">
    <property type="entry name" value="PyrdxlP-dep_Trfase_small"/>
</dbReference>
<evidence type="ECO:0000313" key="6">
    <source>
        <dbReference type="Proteomes" id="UP000414233"/>
    </source>
</evidence>
<dbReference type="EC" id="2.1.2.1" evidence="5"/>
<gene>
    <name evidence="5" type="ORF">PTE30175_02612</name>
</gene>
<dbReference type="GO" id="GO:0004372">
    <property type="term" value="F:glycine hydroxymethyltransferase activity"/>
    <property type="evidence" value="ECO:0007669"/>
    <property type="project" value="UniProtKB-EC"/>
</dbReference>
<dbReference type="PIRSF" id="PIRSF000412">
    <property type="entry name" value="SHMT"/>
    <property type="match status" value="1"/>
</dbReference>
<dbReference type="InterPro" id="IPR001085">
    <property type="entry name" value="Ser_HO-MeTrfase"/>
</dbReference>
<dbReference type="GO" id="GO:0008168">
    <property type="term" value="F:methyltransferase activity"/>
    <property type="evidence" value="ECO:0007669"/>
    <property type="project" value="UniProtKB-KW"/>
</dbReference>